<evidence type="ECO:0000259" key="10">
    <source>
        <dbReference type="PROSITE" id="PS50174"/>
    </source>
</evidence>
<proteinExistence type="inferred from homology"/>
<feature type="region of interest" description="Disordered" evidence="8">
    <location>
        <begin position="1"/>
        <end position="49"/>
    </location>
</feature>
<dbReference type="Proteomes" id="UP000095287">
    <property type="component" value="Unplaced"/>
</dbReference>
<keyword evidence="6 7" id="KW-0539">Nucleus</keyword>
<dbReference type="SUPFAM" id="SSF54928">
    <property type="entry name" value="RNA-binding domain, RBD"/>
    <property type="match status" value="1"/>
</dbReference>
<evidence type="ECO:0000256" key="3">
    <source>
        <dbReference type="ARBA" id="ARBA00022664"/>
    </source>
</evidence>
<evidence type="ECO:0000256" key="7">
    <source>
        <dbReference type="PIRNR" id="PIRNR031066"/>
    </source>
</evidence>
<comment type="subcellular location">
    <subcellularLocation>
        <location evidence="1 7">Nucleus</location>
    </subcellularLocation>
</comment>
<keyword evidence="7" id="KW-0747">Spliceosome</keyword>
<feature type="domain" description="G-patch" evidence="10">
    <location>
        <begin position="224"/>
        <end position="270"/>
    </location>
</feature>
<evidence type="ECO:0000313" key="12">
    <source>
        <dbReference type="WBParaSite" id="L893_g11724.t1"/>
    </source>
</evidence>
<dbReference type="SMART" id="SM00361">
    <property type="entry name" value="RRM_1"/>
    <property type="match status" value="1"/>
</dbReference>
<dbReference type="PIRSF" id="PIRSF031066">
    <property type="entry name" value="Splicing_factor_SPF45"/>
    <property type="match status" value="1"/>
</dbReference>
<dbReference type="Pfam" id="PF01585">
    <property type="entry name" value="G-patch"/>
    <property type="match status" value="1"/>
</dbReference>
<dbReference type="InterPro" id="IPR012677">
    <property type="entry name" value="Nucleotide-bd_a/b_plait_sf"/>
</dbReference>
<feature type="domain" description="RRM" evidence="9">
    <location>
        <begin position="292"/>
        <end position="376"/>
    </location>
</feature>
<dbReference type="GO" id="GO:0003723">
    <property type="term" value="F:RNA binding"/>
    <property type="evidence" value="ECO:0007669"/>
    <property type="project" value="UniProtKB-UniRule"/>
</dbReference>
<dbReference type="PANTHER" id="PTHR13288:SF8">
    <property type="entry name" value="SPLICING FACTOR 45"/>
    <property type="match status" value="1"/>
</dbReference>
<dbReference type="FunFam" id="3.30.70.330:FF:000382">
    <property type="entry name" value="G-patch domain-containing protein"/>
    <property type="match status" value="1"/>
</dbReference>
<protein>
    <recommendedName>
        <fullName evidence="7">Splicing factor 45</fullName>
    </recommendedName>
    <alternativeName>
        <fullName evidence="7">RNA-binding motif protein 17</fullName>
    </alternativeName>
</protein>
<feature type="region of interest" description="Disordered" evidence="8">
    <location>
        <begin position="62"/>
        <end position="82"/>
    </location>
</feature>
<evidence type="ECO:0000256" key="8">
    <source>
        <dbReference type="SAM" id="MobiDB-lite"/>
    </source>
</evidence>
<comment type="subunit">
    <text evidence="7">Associates with the spliceosome.</text>
</comment>
<dbReference type="Gene3D" id="3.30.70.330">
    <property type="match status" value="1"/>
</dbReference>
<evidence type="ECO:0000256" key="4">
    <source>
        <dbReference type="ARBA" id="ARBA00022884"/>
    </source>
</evidence>
<dbReference type="PANTHER" id="PTHR13288">
    <property type="entry name" value="SPLICING FACTOR 45 SPF45"/>
    <property type="match status" value="1"/>
</dbReference>
<comment type="function">
    <text evidence="7">Splice factor that binds to the single-stranded 3'AG at the exon/intron border and promotes its utilization in the second catalytic step. Involved in the regulation of alternative splicing and the utilization of cryptic splice sites.</text>
</comment>
<dbReference type="InterPro" id="IPR003954">
    <property type="entry name" value="RRM_euk-type"/>
</dbReference>
<keyword evidence="4 7" id="KW-0694">RNA-binding</keyword>
<keyword evidence="3 7" id="KW-0507">mRNA processing</keyword>
<sequence>MSLYGIFGDGGSSSPPPPVVTPKLPEAPPATAPEPKQEEAPPKSSLPSGVNLQFLQSQIRLKKAQMAQQAKPPKAPPKVVDLNQRSQAKEGFALKPRKAVPLNVTEGLSLSFIPKALIEDKVFLFGEVNVEDEYDPTTPSDFAIAKLKRDEQRAKQKMAREIAERARREHEEEEAKRRKGAAIAPPTALLVESTPRPEENAPEPSSSAMPPPSFVPSFGVRSKGLGVAANIMSRMGYKEGSGLGKDEQGMSTALQVEKVGKNAGLIKSEKKEALSEPQALTSNMSMIKCATKILLLRNMVSKEEVDSDLEPEIRGEMQKYGQVANVVIHSFTSPEPEEEVRIFVEFTNVAQSIKAFVDLNGRFFAGRSIRAGFYPVDSYELKQFDRAIPAPS</sequence>
<dbReference type="GO" id="GO:0071011">
    <property type="term" value="C:precatalytic spliceosome"/>
    <property type="evidence" value="ECO:0007669"/>
    <property type="project" value="TreeGrafter"/>
</dbReference>
<feature type="compositionally biased region" description="Pro residues" evidence="8">
    <location>
        <begin position="14"/>
        <end position="32"/>
    </location>
</feature>
<dbReference type="PROSITE" id="PS50102">
    <property type="entry name" value="RRM"/>
    <property type="match status" value="1"/>
</dbReference>
<dbReference type="GO" id="GO:0005654">
    <property type="term" value="C:nucleoplasm"/>
    <property type="evidence" value="ECO:0007669"/>
    <property type="project" value="UniProtKB-UniRule"/>
</dbReference>
<organism evidence="11 12">
    <name type="scientific">Steinernema glaseri</name>
    <dbReference type="NCBI Taxonomy" id="37863"/>
    <lineage>
        <taxon>Eukaryota</taxon>
        <taxon>Metazoa</taxon>
        <taxon>Ecdysozoa</taxon>
        <taxon>Nematoda</taxon>
        <taxon>Chromadorea</taxon>
        <taxon>Rhabditida</taxon>
        <taxon>Tylenchina</taxon>
        <taxon>Panagrolaimomorpha</taxon>
        <taxon>Strongyloidoidea</taxon>
        <taxon>Steinernematidae</taxon>
        <taxon>Steinernema</taxon>
    </lineage>
</organism>
<evidence type="ECO:0000259" key="9">
    <source>
        <dbReference type="PROSITE" id="PS50102"/>
    </source>
</evidence>
<dbReference type="InterPro" id="IPR000467">
    <property type="entry name" value="G_patch_dom"/>
</dbReference>
<dbReference type="PROSITE" id="PS50174">
    <property type="entry name" value="G_PATCH"/>
    <property type="match status" value="1"/>
</dbReference>
<dbReference type="SMART" id="SM00443">
    <property type="entry name" value="G_patch"/>
    <property type="match status" value="1"/>
</dbReference>
<keyword evidence="5 7" id="KW-0508">mRNA splicing</keyword>
<keyword evidence="11" id="KW-1185">Reference proteome</keyword>
<feature type="region of interest" description="Disordered" evidence="8">
    <location>
        <begin position="160"/>
        <end position="215"/>
    </location>
</feature>
<name>A0A1I7Y1T0_9BILA</name>
<evidence type="ECO:0000313" key="11">
    <source>
        <dbReference type="Proteomes" id="UP000095287"/>
    </source>
</evidence>
<comment type="similarity">
    <text evidence="2">Belongs to the RRM half pint family.</text>
</comment>
<accession>A0A1I7Y1T0</accession>
<evidence type="ECO:0000256" key="6">
    <source>
        <dbReference type="ARBA" id="ARBA00023242"/>
    </source>
</evidence>
<dbReference type="WBParaSite" id="L893_g11724.t1">
    <property type="protein sequence ID" value="L893_g11724.t1"/>
    <property type="gene ID" value="L893_g11724"/>
</dbReference>
<evidence type="ECO:0000256" key="5">
    <source>
        <dbReference type="ARBA" id="ARBA00023187"/>
    </source>
</evidence>
<evidence type="ECO:0000256" key="1">
    <source>
        <dbReference type="ARBA" id="ARBA00004123"/>
    </source>
</evidence>
<dbReference type="InterPro" id="IPR035979">
    <property type="entry name" value="RBD_domain_sf"/>
</dbReference>
<dbReference type="InterPro" id="IPR040052">
    <property type="entry name" value="RBM17"/>
</dbReference>
<dbReference type="GO" id="GO:0045292">
    <property type="term" value="P:mRNA cis splicing, via spliceosome"/>
    <property type="evidence" value="ECO:0007669"/>
    <property type="project" value="UniProtKB-UniRule"/>
</dbReference>
<reference evidence="12" key="1">
    <citation type="submission" date="2016-11" db="UniProtKB">
        <authorList>
            <consortium name="WormBaseParasite"/>
        </authorList>
    </citation>
    <scope>IDENTIFICATION</scope>
</reference>
<evidence type="ECO:0000256" key="2">
    <source>
        <dbReference type="ARBA" id="ARBA00005987"/>
    </source>
</evidence>
<dbReference type="InterPro" id="IPR000504">
    <property type="entry name" value="RRM_dom"/>
</dbReference>
<dbReference type="AlphaFoldDB" id="A0A1I7Y1T0"/>
<feature type="compositionally biased region" description="Basic and acidic residues" evidence="8">
    <location>
        <begin position="160"/>
        <end position="176"/>
    </location>
</feature>